<keyword evidence="2" id="KW-1185">Reference proteome</keyword>
<evidence type="ECO:0000313" key="1">
    <source>
        <dbReference type="EMBL" id="CAI6371532.1"/>
    </source>
</evidence>
<dbReference type="EMBL" id="CARXXK010001012">
    <property type="protein sequence ID" value="CAI6371532.1"/>
    <property type="molecule type" value="Genomic_DNA"/>
</dbReference>
<comment type="caution">
    <text evidence="1">The sequence shown here is derived from an EMBL/GenBank/DDBJ whole genome shotgun (WGS) entry which is preliminary data.</text>
</comment>
<name>A0AAV0XVN9_9HEMI</name>
<dbReference type="AlphaFoldDB" id="A0AAV0XVN9"/>
<dbReference type="Proteomes" id="UP001160148">
    <property type="component" value="Unassembled WGS sequence"/>
</dbReference>
<accession>A0AAV0XVN9</accession>
<evidence type="ECO:0000313" key="2">
    <source>
        <dbReference type="Proteomes" id="UP001160148"/>
    </source>
</evidence>
<sequence>MMTQWEQTWAAAAKNDNILGNISPGHKPTRFDLQRNLWCTLNRIRTSHGRCADSLHKWGMRDSPECDCGAEKQTMYHITFVYPIHAYQGPRIDCLTTPPKCIKCLEELKLDL</sequence>
<protein>
    <submittedName>
        <fullName evidence="1">Uncharacterized protein</fullName>
    </submittedName>
</protein>
<proteinExistence type="predicted"/>
<gene>
    <name evidence="1" type="ORF">MEUPH1_LOCUS25528</name>
</gene>
<reference evidence="1 2" key="1">
    <citation type="submission" date="2023-01" db="EMBL/GenBank/DDBJ databases">
        <authorList>
            <person name="Whitehead M."/>
        </authorList>
    </citation>
    <scope>NUCLEOTIDE SEQUENCE [LARGE SCALE GENOMIC DNA]</scope>
</reference>
<organism evidence="1 2">
    <name type="scientific">Macrosiphum euphorbiae</name>
    <name type="common">potato aphid</name>
    <dbReference type="NCBI Taxonomy" id="13131"/>
    <lineage>
        <taxon>Eukaryota</taxon>
        <taxon>Metazoa</taxon>
        <taxon>Ecdysozoa</taxon>
        <taxon>Arthropoda</taxon>
        <taxon>Hexapoda</taxon>
        <taxon>Insecta</taxon>
        <taxon>Pterygota</taxon>
        <taxon>Neoptera</taxon>
        <taxon>Paraneoptera</taxon>
        <taxon>Hemiptera</taxon>
        <taxon>Sternorrhyncha</taxon>
        <taxon>Aphidomorpha</taxon>
        <taxon>Aphidoidea</taxon>
        <taxon>Aphididae</taxon>
        <taxon>Macrosiphini</taxon>
        <taxon>Macrosiphum</taxon>
    </lineage>
</organism>